<protein>
    <submittedName>
        <fullName evidence="1">Uncharacterized protein</fullName>
    </submittedName>
</protein>
<dbReference type="AlphaFoldDB" id="A0A9D1KDE1"/>
<evidence type="ECO:0000313" key="1">
    <source>
        <dbReference type="EMBL" id="HIT39655.1"/>
    </source>
</evidence>
<proteinExistence type="predicted"/>
<name>A0A9D1KDE1_9BACT</name>
<dbReference type="Proteomes" id="UP000886722">
    <property type="component" value="Unassembled WGS sequence"/>
</dbReference>
<reference evidence="1" key="1">
    <citation type="submission" date="2020-10" db="EMBL/GenBank/DDBJ databases">
        <authorList>
            <person name="Gilroy R."/>
        </authorList>
    </citation>
    <scope>NUCLEOTIDE SEQUENCE</scope>
    <source>
        <strain evidence="1">21143</strain>
    </source>
</reference>
<sequence>MPALLEITRALQHENITPKAFCYSEPKSKTEHEESPKEYSVMLDDSEASLFNTPIQEIRLSCGRQNKSVIPHIRYVQNDIPVISNEGENLCYMHIW</sequence>
<gene>
    <name evidence="1" type="ORF">IAD06_06425</name>
</gene>
<evidence type="ECO:0000313" key="2">
    <source>
        <dbReference type="Proteomes" id="UP000886722"/>
    </source>
</evidence>
<reference evidence="1" key="2">
    <citation type="journal article" date="2021" name="PeerJ">
        <title>Extensive microbial diversity within the chicken gut microbiome revealed by metagenomics and culture.</title>
        <authorList>
            <person name="Gilroy R."/>
            <person name="Ravi A."/>
            <person name="Getino M."/>
            <person name="Pursley I."/>
            <person name="Horton D.L."/>
            <person name="Alikhan N.F."/>
            <person name="Baker D."/>
            <person name="Gharbi K."/>
            <person name="Hall N."/>
            <person name="Watson M."/>
            <person name="Adriaenssens E.M."/>
            <person name="Foster-Nyarko E."/>
            <person name="Jarju S."/>
            <person name="Secka A."/>
            <person name="Antonio M."/>
            <person name="Oren A."/>
            <person name="Chaudhuri R.R."/>
            <person name="La Ragione R."/>
            <person name="Hildebrand F."/>
            <person name="Pallen M.J."/>
        </authorList>
    </citation>
    <scope>NUCLEOTIDE SEQUENCE</scope>
    <source>
        <strain evidence="1">21143</strain>
    </source>
</reference>
<organism evidence="1 2">
    <name type="scientific">Candidatus Caccoplasma intestinavium</name>
    <dbReference type="NCBI Taxonomy" id="2840716"/>
    <lineage>
        <taxon>Bacteria</taxon>
        <taxon>Pseudomonadati</taxon>
        <taxon>Bacteroidota</taxon>
        <taxon>Bacteroidia</taxon>
        <taxon>Bacteroidales</taxon>
        <taxon>Bacteroidaceae</taxon>
        <taxon>Bacteroidaceae incertae sedis</taxon>
        <taxon>Candidatus Caccoplasma</taxon>
    </lineage>
</organism>
<dbReference type="EMBL" id="DVKT01000048">
    <property type="protein sequence ID" value="HIT39655.1"/>
    <property type="molecule type" value="Genomic_DNA"/>
</dbReference>
<comment type="caution">
    <text evidence="1">The sequence shown here is derived from an EMBL/GenBank/DDBJ whole genome shotgun (WGS) entry which is preliminary data.</text>
</comment>
<accession>A0A9D1KDE1</accession>